<dbReference type="CDD" id="cd09992">
    <property type="entry name" value="HDAC_classII"/>
    <property type="match status" value="1"/>
</dbReference>
<evidence type="ECO:0000259" key="2">
    <source>
        <dbReference type="Pfam" id="PF00850"/>
    </source>
</evidence>
<dbReference type="GO" id="GO:0040029">
    <property type="term" value="P:epigenetic regulation of gene expression"/>
    <property type="evidence" value="ECO:0007669"/>
    <property type="project" value="TreeGrafter"/>
</dbReference>
<dbReference type="PRINTS" id="PR01270">
    <property type="entry name" value="HDASUPER"/>
</dbReference>
<dbReference type="Pfam" id="PF00850">
    <property type="entry name" value="Hist_deacetyl"/>
    <property type="match status" value="1"/>
</dbReference>
<dbReference type="GO" id="GO:0016787">
    <property type="term" value="F:hydrolase activity"/>
    <property type="evidence" value="ECO:0007669"/>
    <property type="project" value="UniProtKB-KW"/>
</dbReference>
<dbReference type="Gene3D" id="3.40.800.20">
    <property type="entry name" value="Histone deacetylase domain"/>
    <property type="match status" value="1"/>
</dbReference>
<dbReference type="InterPro" id="IPR000286">
    <property type="entry name" value="HDACs"/>
</dbReference>
<dbReference type="GO" id="GO:0004407">
    <property type="term" value="F:histone deacetylase activity"/>
    <property type="evidence" value="ECO:0007669"/>
    <property type="project" value="InterPro"/>
</dbReference>
<organism evidence="3">
    <name type="scientific">Archaeoglobus fulgidus</name>
    <dbReference type="NCBI Taxonomy" id="2234"/>
    <lineage>
        <taxon>Archaea</taxon>
        <taxon>Methanobacteriati</taxon>
        <taxon>Methanobacteriota</taxon>
        <taxon>Archaeoglobi</taxon>
        <taxon>Archaeoglobales</taxon>
        <taxon>Archaeoglobaceae</taxon>
        <taxon>Archaeoglobus</taxon>
    </lineage>
</organism>
<proteinExistence type="predicted"/>
<accession>A0A7J2TJD4</accession>
<dbReference type="PANTHER" id="PTHR10625:SF10">
    <property type="entry name" value="HISTONE DEACETYLASE HDAC1"/>
    <property type="match status" value="1"/>
</dbReference>
<dbReference type="InterPro" id="IPR003084">
    <property type="entry name" value="HDAC_I/II"/>
</dbReference>
<comment type="caution">
    <text evidence="3">The sequence shown here is derived from an EMBL/GenBank/DDBJ whole genome shotgun (WGS) entry which is preliminary data.</text>
</comment>
<protein>
    <submittedName>
        <fullName evidence="3">Histone deacetylase</fullName>
    </submittedName>
</protein>
<dbReference type="SUPFAM" id="SSF52768">
    <property type="entry name" value="Arginase/deacetylase"/>
    <property type="match status" value="1"/>
</dbReference>
<dbReference type="InterPro" id="IPR037138">
    <property type="entry name" value="His_deacetylse_dom_sf"/>
</dbReference>
<dbReference type="InterPro" id="IPR023696">
    <property type="entry name" value="Ureohydrolase_dom_sf"/>
</dbReference>
<gene>
    <name evidence="3" type="ORF">ENP88_06045</name>
</gene>
<dbReference type="EMBL" id="DSLA01000095">
    <property type="protein sequence ID" value="HEH35693.1"/>
    <property type="molecule type" value="Genomic_DNA"/>
</dbReference>
<feature type="domain" description="Histone deacetylase" evidence="2">
    <location>
        <begin position="20"/>
        <end position="297"/>
    </location>
</feature>
<sequence>MVTGIIFHPEYLEHEQSPTHPERKERLAYTIDQLKEEGVLDSPDIKLITPTMASLEDVLEVHTREYLEFLIRESKRGGIIDLDTNVPVGVFERALLAAGGAIRAGKAVLEGEVDNAFAMVRPPGHHAKSYIGAGFCYLNNIAIMVKWLLKRGLKRILILDWDAHHGDGTQEIFYRDKRVLFVSTHQMPLYPGTGYPHECGEGEGMGYTVNIPLPPGTGDEGYRMVIDEIIEPITLEFEPEFIAISAGQDCHFTDQLTGLALTAKGYAEMVRWCVNLAEEICDGRVVAVLEGGYSVEAALPYTNLAIVSAMAGFDTSAIREPETYLAELIWRKKPGAIEKLKMNIEEVKKVHSRFWKCFR</sequence>
<evidence type="ECO:0000313" key="3">
    <source>
        <dbReference type="EMBL" id="HEH35693.1"/>
    </source>
</evidence>
<keyword evidence="1" id="KW-0378">Hydrolase</keyword>
<dbReference type="PANTHER" id="PTHR10625">
    <property type="entry name" value="HISTONE DEACETYLASE HDAC1-RELATED"/>
    <property type="match status" value="1"/>
</dbReference>
<dbReference type="PRINTS" id="PR01271">
    <property type="entry name" value="HISDACETLASE"/>
</dbReference>
<evidence type="ECO:0000256" key="1">
    <source>
        <dbReference type="ARBA" id="ARBA00022801"/>
    </source>
</evidence>
<reference evidence="3" key="1">
    <citation type="journal article" date="2020" name="mSystems">
        <title>Genome- and Community-Level Interaction Insights into Carbon Utilization and Element Cycling Functions of Hydrothermarchaeota in Hydrothermal Sediment.</title>
        <authorList>
            <person name="Zhou Z."/>
            <person name="Liu Y."/>
            <person name="Xu W."/>
            <person name="Pan J."/>
            <person name="Luo Z.H."/>
            <person name="Li M."/>
        </authorList>
    </citation>
    <scope>NUCLEOTIDE SEQUENCE [LARGE SCALE GENOMIC DNA]</scope>
    <source>
        <strain evidence="3">SpSt-26</strain>
    </source>
</reference>
<dbReference type="InterPro" id="IPR023801">
    <property type="entry name" value="His_deacetylse_dom"/>
</dbReference>
<name>A0A7J2TJD4_ARCFL</name>
<dbReference type="AlphaFoldDB" id="A0A7J2TJD4"/>